<dbReference type="InterPro" id="IPR010043">
    <property type="entry name" value="UTase/UR"/>
</dbReference>
<dbReference type="InterPro" id="IPR002912">
    <property type="entry name" value="ACT_dom"/>
</dbReference>
<dbReference type="RefSeq" id="XP_002504319.1">
    <property type="nucleotide sequence ID" value="XM_002504273.1"/>
</dbReference>
<dbReference type="GO" id="GO:0008773">
    <property type="term" value="F:[protein-PII] uridylyltransferase activity"/>
    <property type="evidence" value="ECO:0007669"/>
    <property type="project" value="InterPro"/>
</dbReference>
<evidence type="ECO:0000256" key="1">
    <source>
        <dbReference type="ARBA" id="ARBA00022801"/>
    </source>
</evidence>
<proteinExistence type="predicted"/>
<dbReference type="GO" id="GO:0016787">
    <property type="term" value="F:hydrolase activity"/>
    <property type="evidence" value="ECO:0007669"/>
    <property type="project" value="UniProtKB-KW"/>
</dbReference>
<dbReference type="EMBL" id="CP001329">
    <property type="protein sequence ID" value="ACO65577.1"/>
    <property type="molecule type" value="Genomic_DNA"/>
</dbReference>
<evidence type="ECO:0000313" key="3">
    <source>
        <dbReference type="EMBL" id="ACO65577.1"/>
    </source>
</evidence>
<dbReference type="GeneID" id="8246501"/>
<reference evidence="3 4" key="1">
    <citation type="journal article" date="2009" name="Science">
        <title>Green evolution and dynamic adaptations revealed by genomes of the marine picoeukaryotes Micromonas.</title>
        <authorList>
            <person name="Worden A.Z."/>
            <person name="Lee J.H."/>
            <person name="Mock T."/>
            <person name="Rouze P."/>
            <person name="Simmons M.P."/>
            <person name="Aerts A.L."/>
            <person name="Allen A.E."/>
            <person name="Cuvelier M.L."/>
            <person name="Derelle E."/>
            <person name="Everett M.V."/>
            <person name="Foulon E."/>
            <person name="Grimwood J."/>
            <person name="Gundlach H."/>
            <person name="Henrissat B."/>
            <person name="Napoli C."/>
            <person name="McDonald S.M."/>
            <person name="Parker M.S."/>
            <person name="Rombauts S."/>
            <person name="Salamov A."/>
            <person name="Von Dassow P."/>
            <person name="Badger J.H."/>
            <person name="Coutinho P.M."/>
            <person name="Demir E."/>
            <person name="Dubchak I."/>
            <person name="Gentemann C."/>
            <person name="Eikrem W."/>
            <person name="Gready J.E."/>
            <person name="John U."/>
            <person name="Lanier W."/>
            <person name="Lindquist E.A."/>
            <person name="Lucas S."/>
            <person name="Mayer K.F."/>
            <person name="Moreau H."/>
            <person name="Not F."/>
            <person name="Otillar R."/>
            <person name="Panaud O."/>
            <person name="Pangilinan J."/>
            <person name="Paulsen I."/>
            <person name="Piegu B."/>
            <person name="Poliakov A."/>
            <person name="Robbens S."/>
            <person name="Schmutz J."/>
            <person name="Toulza E."/>
            <person name="Wyss T."/>
            <person name="Zelensky A."/>
            <person name="Zhou K."/>
            <person name="Armbrust E.V."/>
            <person name="Bhattacharya D."/>
            <person name="Goodenough U.W."/>
            <person name="Van de Peer Y."/>
            <person name="Grigoriev I.V."/>
        </authorList>
    </citation>
    <scope>NUCLEOTIDE SEQUENCE [LARGE SCALE GENOMIC DNA]</scope>
    <source>
        <strain evidence="4">RCC299 / NOUM17</strain>
    </source>
</reference>
<evidence type="ECO:0000259" key="2">
    <source>
        <dbReference type="PROSITE" id="PS51671"/>
    </source>
</evidence>
<keyword evidence="1" id="KW-0378">Hydrolase</keyword>
<protein>
    <recommendedName>
        <fullName evidence="2">ACT domain-containing protein</fullName>
    </recommendedName>
</protein>
<dbReference type="InterPro" id="IPR045865">
    <property type="entry name" value="ACT-like_dom_sf"/>
</dbReference>
<organism evidence="3 4">
    <name type="scientific">Micromonas commoda (strain RCC299 / NOUM17 / CCMP2709)</name>
    <name type="common">Picoplanktonic green alga</name>
    <dbReference type="NCBI Taxonomy" id="296587"/>
    <lineage>
        <taxon>Eukaryota</taxon>
        <taxon>Viridiplantae</taxon>
        <taxon>Chlorophyta</taxon>
        <taxon>Mamiellophyceae</taxon>
        <taxon>Mamiellales</taxon>
        <taxon>Mamiellaceae</taxon>
        <taxon>Micromonas</taxon>
    </lineage>
</organism>
<evidence type="ECO:0000313" key="4">
    <source>
        <dbReference type="Proteomes" id="UP000002009"/>
    </source>
</evidence>
<dbReference type="SUPFAM" id="SSF55021">
    <property type="entry name" value="ACT-like"/>
    <property type="match status" value="2"/>
</dbReference>
<accession>C1ECF8</accession>
<dbReference type="PROSITE" id="PS51671">
    <property type="entry name" value="ACT"/>
    <property type="match status" value="2"/>
</dbReference>
<dbReference type="CDD" id="cd04873">
    <property type="entry name" value="ACT_UUR-ACR-like"/>
    <property type="match status" value="1"/>
</dbReference>
<dbReference type="PANTHER" id="PTHR47320">
    <property type="entry name" value="BIFUNCTIONAL URIDYLYLTRANSFERASE/URIDYLYL-REMOVING ENZYME"/>
    <property type="match status" value="1"/>
</dbReference>
<feature type="domain" description="ACT" evidence="2">
    <location>
        <begin position="82"/>
        <end position="162"/>
    </location>
</feature>
<dbReference type="AlphaFoldDB" id="C1ECF8"/>
<dbReference type="Proteomes" id="UP000002009">
    <property type="component" value="Chromosome 9"/>
</dbReference>
<dbReference type="InParanoid" id="C1ECF8"/>
<sequence length="273" mass="28894">MSIVASVIAPTAPVVASVPRAPVARHVPLPSQKVARGPAHRGLVVARGGEISWDEADEILTLDLGGEHADIQVDVKDKWTAEVMVKAPDRPGLLNDVCAALNDNNLHVVGAEITTVEGKGENKFVVKLPEECPVTFGEGDSFFDDEGELCGTMMAKVRAVVVEAALKSWSEGAVAKKPQYIPPEESKVEAKVTATVVETSLTKTGQCVVISMEATDRKGLLNAITSALRKLNCEVLSGSVATKDGIANNRLVIAAPSNMKSEKIRLAVEALVK</sequence>
<gene>
    <name evidence="3" type="ORF">MICPUN_106051</name>
</gene>
<keyword evidence="4" id="KW-1185">Reference proteome</keyword>
<dbReference type="PANTHER" id="PTHR47320:SF1">
    <property type="entry name" value="BIFUNCTIONAL URIDYLYLTRANSFERASE_URIDYLYL-REMOVING ENZYME"/>
    <property type="match status" value="1"/>
</dbReference>
<dbReference type="Gene3D" id="3.30.70.260">
    <property type="match status" value="2"/>
</dbReference>
<feature type="domain" description="ACT" evidence="2">
    <location>
        <begin position="209"/>
        <end position="273"/>
    </location>
</feature>
<name>C1ECF8_MICCC</name>
<dbReference type="KEGG" id="mis:MICPUN_106051"/>
<dbReference type="Pfam" id="PF01842">
    <property type="entry name" value="ACT"/>
    <property type="match status" value="1"/>
</dbReference>